<gene>
    <name evidence="3" type="ORF">ACFQ2O_00850</name>
</gene>
<dbReference type="EMBL" id="JBHTLD010000003">
    <property type="protein sequence ID" value="MFD1184733.1"/>
    <property type="molecule type" value="Genomic_DNA"/>
</dbReference>
<evidence type="ECO:0000259" key="2">
    <source>
        <dbReference type="Pfam" id="PF18962"/>
    </source>
</evidence>
<reference evidence="4" key="1">
    <citation type="journal article" date="2019" name="Int. J. Syst. Evol. Microbiol.">
        <title>The Global Catalogue of Microorganisms (GCM) 10K type strain sequencing project: providing services to taxonomists for standard genome sequencing and annotation.</title>
        <authorList>
            <consortium name="The Broad Institute Genomics Platform"/>
            <consortium name="The Broad Institute Genome Sequencing Center for Infectious Disease"/>
            <person name="Wu L."/>
            <person name="Ma J."/>
        </authorList>
    </citation>
    <scope>NUCLEOTIDE SEQUENCE [LARGE SCALE GENOMIC DNA]</scope>
    <source>
        <strain evidence="4">JCM 31319</strain>
    </source>
</reference>
<dbReference type="InterPro" id="IPR026444">
    <property type="entry name" value="Secre_tail"/>
</dbReference>
<sequence>MKLYILTLTFTLCMLQIAAAKTSQLAGCMQENNCLKIEYLGAKIAANKATLSFKVTAKCKFELSHASFELTPGTKVTAPAASNGKFEYKIETGKNKGYPGFYSIKYEATNAKGYSNGVYDTFSYTIPLDDFESMSTIRAEAKAGKEQLVVSFDANGCRPATGCMVDVTDAAFRFTGATPRANGTTEVIFQVQNNLLTAVNSITIETPTAAGNISVANANKDNYSANFKYNVSIDQEADLITFYARNATAYADGAADNFAIIIPTEAYEQAPYFQLQMASGSTILNTGFNTQTCDDSPIKTLPVELVAFKGKATASGIALEWSTASEKDNDYFEVQHSADGESFSAIGRVQGVGNSSNSLSYTFTDTRPKAGVNYYRLEQVDFDGQSQESKVIAVEVRKSVANNQMQVYPNPAINNYVRIAMQNSSKSILQIMDVNGRQIYHQEIQQGAQELEVSIADLRIPKGLYYINLQGENGRQTQKLIVQ</sequence>
<feature type="chain" id="PRO_5045654549" evidence="1">
    <location>
        <begin position="21"/>
        <end position="483"/>
    </location>
</feature>
<organism evidence="3 4">
    <name type="scientific">Pontibacter rugosus</name>
    <dbReference type="NCBI Taxonomy" id="1745966"/>
    <lineage>
        <taxon>Bacteria</taxon>
        <taxon>Pseudomonadati</taxon>
        <taxon>Bacteroidota</taxon>
        <taxon>Cytophagia</taxon>
        <taxon>Cytophagales</taxon>
        <taxon>Hymenobacteraceae</taxon>
        <taxon>Pontibacter</taxon>
    </lineage>
</organism>
<comment type="caution">
    <text evidence="3">The sequence shown here is derived from an EMBL/GenBank/DDBJ whole genome shotgun (WGS) entry which is preliminary data.</text>
</comment>
<dbReference type="InterPro" id="IPR013783">
    <property type="entry name" value="Ig-like_fold"/>
</dbReference>
<evidence type="ECO:0000256" key="1">
    <source>
        <dbReference type="SAM" id="SignalP"/>
    </source>
</evidence>
<keyword evidence="1" id="KW-0732">Signal</keyword>
<feature type="signal peptide" evidence="1">
    <location>
        <begin position="1"/>
        <end position="20"/>
    </location>
</feature>
<evidence type="ECO:0000313" key="4">
    <source>
        <dbReference type="Proteomes" id="UP001597094"/>
    </source>
</evidence>
<protein>
    <submittedName>
        <fullName evidence="3">T9SS type A sorting domain-containing protein</fullName>
    </submittedName>
</protein>
<proteinExistence type="predicted"/>
<feature type="domain" description="Secretion system C-terminal sorting" evidence="2">
    <location>
        <begin position="407"/>
        <end position="482"/>
    </location>
</feature>
<dbReference type="Proteomes" id="UP001597094">
    <property type="component" value="Unassembled WGS sequence"/>
</dbReference>
<accession>A0ABW3SJH3</accession>
<name>A0ABW3SJH3_9BACT</name>
<dbReference type="NCBIfam" id="TIGR04183">
    <property type="entry name" value="Por_Secre_tail"/>
    <property type="match status" value="1"/>
</dbReference>
<dbReference type="Pfam" id="PF18962">
    <property type="entry name" value="Por_Secre_tail"/>
    <property type="match status" value="1"/>
</dbReference>
<evidence type="ECO:0000313" key="3">
    <source>
        <dbReference type="EMBL" id="MFD1184733.1"/>
    </source>
</evidence>
<dbReference type="Gene3D" id="2.60.40.10">
    <property type="entry name" value="Immunoglobulins"/>
    <property type="match status" value="1"/>
</dbReference>
<keyword evidence="4" id="KW-1185">Reference proteome</keyword>